<dbReference type="InterPro" id="IPR020841">
    <property type="entry name" value="PKS_Beta-ketoAc_synthase_dom"/>
</dbReference>
<keyword evidence="15" id="KW-1185">Reference proteome</keyword>
<feature type="active site" description="Proton donor; for dehydratase activity" evidence="9">
    <location>
        <position position="1222"/>
    </location>
</feature>
<keyword evidence="8" id="KW-0511">Multifunctional enzyme</keyword>
<dbReference type="InterPro" id="IPR013968">
    <property type="entry name" value="PKS_KR"/>
</dbReference>
<feature type="compositionally biased region" description="Low complexity" evidence="10">
    <location>
        <begin position="276"/>
        <end position="289"/>
    </location>
</feature>
<keyword evidence="6" id="KW-0808">Transferase</keyword>
<evidence type="ECO:0000259" key="11">
    <source>
        <dbReference type="PROSITE" id="PS50075"/>
    </source>
</evidence>
<comment type="subcellular location">
    <subcellularLocation>
        <location evidence="1">Cytoplasm</location>
    </subcellularLocation>
</comment>
<dbReference type="Pfam" id="PF00109">
    <property type="entry name" value="ketoacyl-synt"/>
    <property type="match status" value="3"/>
</dbReference>
<reference evidence="14 15" key="1">
    <citation type="submission" date="2021-12" db="EMBL/GenBank/DDBJ databases">
        <title>Discovery of the Pendulisporaceae a myxobacterial family with distinct sporulation behavior and unique specialized metabolism.</title>
        <authorList>
            <person name="Garcia R."/>
            <person name="Popoff A."/>
            <person name="Bader C.D."/>
            <person name="Loehr J."/>
            <person name="Walesch S."/>
            <person name="Walt C."/>
            <person name="Boldt J."/>
            <person name="Bunk B."/>
            <person name="Haeckl F.J.F.P.J."/>
            <person name="Gunesch A.P."/>
            <person name="Birkelbach J."/>
            <person name="Nuebel U."/>
            <person name="Pietschmann T."/>
            <person name="Bach T."/>
            <person name="Mueller R."/>
        </authorList>
    </citation>
    <scope>NUCLEOTIDE SEQUENCE [LARGE SCALE GENOMIC DNA]</scope>
    <source>
        <strain evidence="14 15">MSr11954</strain>
    </source>
</reference>
<dbReference type="PROSITE" id="PS52004">
    <property type="entry name" value="KS3_2"/>
    <property type="match status" value="3"/>
</dbReference>
<feature type="region of interest" description="C-terminal hotdog fold" evidence="9">
    <location>
        <begin position="133"/>
        <end position="269"/>
    </location>
</feature>
<feature type="domain" description="PKS/mFAS DH" evidence="13">
    <location>
        <begin position="1019"/>
        <end position="1298"/>
    </location>
</feature>
<feature type="domain" description="Carrier" evidence="11">
    <location>
        <begin position="2694"/>
        <end position="2771"/>
    </location>
</feature>
<evidence type="ECO:0000256" key="1">
    <source>
        <dbReference type="ARBA" id="ARBA00004496"/>
    </source>
</evidence>
<dbReference type="InterPro" id="IPR057326">
    <property type="entry name" value="KR_dom"/>
</dbReference>
<dbReference type="Proteomes" id="UP001370348">
    <property type="component" value="Chromosome"/>
</dbReference>
<dbReference type="SMART" id="SM00822">
    <property type="entry name" value="PKS_KR"/>
    <property type="match status" value="1"/>
</dbReference>
<feature type="region of interest" description="Disordered" evidence="10">
    <location>
        <begin position="1773"/>
        <end position="1795"/>
    </location>
</feature>
<dbReference type="InterPro" id="IPR029063">
    <property type="entry name" value="SAM-dependent_MTases_sf"/>
</dbReference>
<dbReference type="Gene3D" id="3.30.70.3290">
    <property type="match status" value="1"/>
</dbReference>
<feature type="domain" description="Carrier" evidence="11">
    <location>
        <begin position="294"/>
        <end position="371"/>
    </location>
</feature>
<feature type="compositionally biased region" description="Basic and acidic residues" evidence="10">
    <location>
        <begin position="943"/>
        <end position="954"/>
    </location>
</feature>
<comment type="pathway">
    <text evidence="2">Antibiotic biosynthesis.</text>
</comment>
<dbReference type="Pfam" id="PF00975">
    <property type="entry name" value="Thioesterase"/>
    <property type="match status" value="1"/>
</dbReference>
<dbReference type="CDD" id="cd08953">
    <property type="entry name" value="KR_2_SDR_x"/>
    <property type="match status" value="1"/>
</dbReference>
<dbReference type="Pfam" id="PF08242">
    <property type="entry name" value="Methyltransf_12"/>
    <property type="match status" value="1"/>
</dbReference>
<dbReference type="InterPro" id="IPR016039">
    <property type="entry name" value="Thiolase-like"/>
</dbReference>
<dbReference type="SUPFAM" id="SSF53335">
    <property type="entry name" value="S-adenosyl-L-methionine-dependent methyltransferases"/>
    <property type="match status" value="1"/>
</dbReference>
<dbReference type="InterPro" id="IPR001031">
    <property type="entry name" value="Thioesterase"/>
</dbReference>
<dbReference type="InterPro" id="IPR020807">
    <property type="entry name" value="PKS_DH"/>
</dbReference>
<feature type="domain" description="Carrier" evidence="11">
    <location>
        <begin position="1798"/>
        <end position="1871"/>
    </location>
</feature>
<dbReference type="InterPro" id="IPR049552">
    <property type="entry name" value="PKS_DH_N"/>
</dbReference>
<keyword evidence="4" id="KW-0963">Cytoplasm</keyword>
<feature type="compositionally biased region" description="Basic and acidic residues" evidence="10">
    <location>
        <begin position="111"/>
        <end position="120"/>
    </location>
</feature>
<dbReference type="InterPro" id="IPR049551">
    <property type="entry name" value="PKS_DH_C"/>
</dbReference>
<dbReference type="InterPro" id="IPR049490">
    <property type="entry name" value="C883_1060-like_KR_N"/>
</dbReference>
<dbReference type="Pfam" id="PF02801">
    <property type="entry name" value="Ketoacyl-synt_C"/>
    <property type="match status" value="3"/>
</dbReference>
<dbReference type="SUPFAM" id="SSF53901">
    <property type="entry name" value="Thiolase-like"/>
    <property type="match status" value="3"/>
</dbReference>
<dbReference type="PROSITE" id="PS00606">
    <property type="entry name" value="KS3_1"/>
    <property type="match status" value="2"/>
</dbReference>
<sequence>MLAKGEVVVVHRQIQSDDPLARDHVVHGLPLLPAAGHLALVHDALVEIFGDVPFALSRVVFLRPVFVERREELQIAITSQGDGRYGYEVRTAGGGGKPEIHSRGEAAPLAPRDREEDAPPPKLAVEEIRARCPGRVDRRSHYRRFDEMSVLYGPFFSTVEEIRHNETEVLATLVHDGGEQALPGCFDGAVQALAPLDDSGLARGPQVPFAMHKIQIWREIPTCALAWVRVLPNSGASIECELVIADLDGEVCARIDGLVTRELKPPTDLEKPSPAPALEIAPAPEKASPAPAPGVEARIVRLLSEGIARALGRADADLDPEAPFTDYGVDSIILVELVNALNAQLGIELKTTALFDHPSVAELARFVSEEFRGQIAPAPAPDVESPAPDVESAAPDVRSPAPVQGTPRAQEVSASVDLASRRQIAVVGLSCRFAGARSAREFWQNLAAGKCGIREVPKERWDADALYDPDPRAPGKTNCKWGGFVDDVDAFDPLFFNLSGREAELTDPQQRLFLEECWRALEDSGYAGDAVSGLRCGVFAGVPGSDYAALLHAAGADDDAQAMMGNDTAILPARISYFLNLKGPSLAINTACSSSLVAVDLACRSIETGQCEMALAGGVCLFVTPSFHVSSAKAGMLSPDGLCKAFDQSANGFVPGDGVGVVVLKSLERAKLDGDHIYGVILGSDTNQDGKTNGLTAPSSVSQTAVQIAAYERAGIQPDTIQLIEAHGTGTKLGDPIEIAALARSFAKYTQEKQFCAIGSVKTNIGHTGQAAGIAGLIKLLLALEQEMIPPTLHLSEENERIAFRETPFYPVTSPTPWRRREGRPRRAAVSSFGYSGTNAHVVVEEAPRSAAGGDEDGRPRLVLLSGKTPEALAQRLEELAVWLAEEGREASLADIAYTLHAGRKHWSERIAFVVNSVAELEGAIRGARARGAAAGLPPRLTPAEKEQRAETLRRSMPAASSPASRDTWLREAADLYVRGLAIDVDLVFPQGKGRRLSMPTYPFARERYWVTAPAAPAAPAISAAKKRYPLLSEDAPGRFVFDPPRDAFLRTDHVVGGKSILAAMVSVELARAAVALSGDAGGAAVTIRDVSWRRPLRVDAPSRLELRLTRQEDAFRFELDDAPAEGGRAQPPAASGFVTIGGAPAALERLELDSIRRRCTSSRAGADCYEQFRAIGFDYGPGFRVIADLAMNDDEVLARLELPEPLLRDASDFVLHPALLDGALQAMLGLAKGEADPSVPCGVAEIAAAGALPRRCIAHVVRTGESTVDVRVADETGRVLVAIRDLMVARVRPAPASVARGSEGLVALRPVWRARARARSNEPNEGAGPTLLLDGEGGAIASLLRAKDPSRALIRVVAGPRFLSSGKDDYEIDPAFADDWSRLVDAIGAPPGRVLITWNPGGRETVTDSPDLTLGFATVLHAAQALMRARPKRAVDIAVAVPVHEETAPPHLAALGAFARSLRAEHSDIRIAVVGLPAARFADHVHALLAETDSVDAPEVRYLEDGSRWVRELEDTSLPEPAPERSAMAAAVRDGGMYVLTGGLGGVGFVLARYLASRKAKLVLIGRAALDASRQTRIAELERLGAEVLYERADVADRQALARALDAGRRRFGAIHGIVHLAGVVKDAFVMHKTLSDAREVLRPKIDGAIGLDLLTREDPLEFFALFSSAVAVTGNVGQADYAFANAFLGELSHQRETLRREGKRSGKTIAIDWGAWERGMQASADTLEELRSSDVIPLDDAQGVAGFVRALAFAGPEVVILAGHGGARGSLVRPNEAHPKEIRPSASGTPSPELQREIETYLKELLATELRVPAARIDATEPLETYGIDSVMVMRLSRRIEVDFGELPKTLFFEYQNLRDLSEYFVERHGGEVQRIARRKDPLEPKSAPTPIETRASVPSPSAALVAVDAPAGSRATVKEAAADLEIAIVGVAGRYPMADDLDSFWSNLAEGRDCITEIPEDRWKLDGFFSSDKATRGKSYSKWGGFLRGIDEFDPLFFNVSPIEADMMAPQERIFLETVWQLIESSGYTRASFRDRKTGVFVGVMYGQYQFFSSTDGRVGVSSHASIANRVSYFFNFRGPSIALDTMCSSSLTALHLACESIKRGECEVAVAGGVNVSIHPQKYLQLSLGQFASTDGRCRSFGDGGDGYVPGEGVGALLLKPLAKALADGDTIHAIVRGSAINHGGKTNGYTVPNPHAQAAAIAEALEKTGIPADHVSYVEAHGTGTALGDPIEIAALTKAYSSIAKLANHTPIGSVKSSIGHLESAAGIAAITKVLLQMRHGMLAPSLHADRVNPNIDFARSPFFVQRELAPWNRPAITEGASSRTLPRIAGVSSFGAGGANAHVILEEWSEPTPPSAEQPPSAGAELVLVSAKDAPRLAALARALGERLRASCDPAQARSDGAPAEARGWRGHLEADLLQRACRLLGVPPGQIGLEDDLQDCGLDGVVRAQLDMEIVEAYGLAGPLEPSAGLESLGALAAALASRTDVASRFDADASVATRAIVRDGSPLRLADVAYTLMVGREAMEQRVAFVARDLADAAQILEAVARGDTLSGVARGQLRAGEPWSMVFDGNAGGEYLAALVREGALDRIARHWVEGAPVDWSSLHPGPRKPRRVPLPTHPFARERHWLPVMHDRGGAVEVTSETRETRETSETSETRETSEMRETREHDTATNGAAAPIGFDVQKDPRRELVRELIAASAPILGLAPERMDPMVNFGDYGFESVALKDLAVRISETFGVTIKPTIFFERPNLDGIASWLLEEHEAAVRARYEGGGAEGAEAPAVANVAHAMAGARLKTRAPEEPDDEPIAIIGMSGRFAGSPTLRDFWKNLEAGRDLVTEIPEARWNWRDYDNDELPAQERCTSRWGSFIDDVDMFDPLFFGISPAEAEVMDPQARIFLETVWHGIEDAGYRPSDFSGTNVGLFAGVQFSDYQHLMHEANFLNAQAGIGNEHSIVLNRISYLLNLRGPSEPVNTACSSSLVAVHRAVRSLRSGESSVAIAGGMALNLAPHSTVAAGMMGLLSPDGKCKTLDKSANGYVKGEGVAAIVLKPLRKAMMDGDHVYAVIRGTAVNHGGRAASLTAPNSEAQASLVVRAIEEAGIPHDTIGYIELHGTGTELGDPVEINGLRSAFRQLAKKSGTPLPQAPHCGLGSVKTNIGHLEPASGIAGMIKVILAMHHATLPATLHLTEINPYVDLADGRFYVVDRKMPWQRLQDASGQPLPRRAGVSSFGFGGVNAHVVLEEFVAPPIGQGPRDPSAKAARGDEDRGREHVFVFSAKTEAALEESVRAMLRRMAEWQEDGSVPPLADVVYTLQLGREAHKERLACIAGSYDELRDRLDGYLGGRPSRHVHRGASSGHGGELSAAPHVAALAEHWVAGGKVDWSSLHAGRKRVPLPTYAFGRKRYWFHDGPTAAPSRAKVIAQTAAGAASDDDGGELLAGEDYVRAELRVILLEKLKLEDRELDDDANLADFGVDSMLGAMIMQIAQEKFGSQIPLSAAAEYPTLRALARYIHDEFFDGTAISGRTKMQKGAAPAAGAPLALGSKKAVKFPPELLPMNMKGSKPPSFWVHGATGYSVWFQNLSDWLGPDYPIYAFQAKGTDGRSMPHTLDEMVDHYIACIRMVQPKGPYIIGGYSFGGVPAMEMARRLAEQGEEIQHLIMFDTYPATEEVFQRHFGPYDDDFLPLYLANFVINVDENPELVIRKEDVAHVPKRLLVNELARLAKERGKKRMSVEDIYLYLKGGLLVSENAEGIYQLHPMRPYDASDVLFFRAMDGFTGRATEKYWPPTNILKGYDYTQPWRDIIEVDANGAPSGRKLKVVELDNDHMNMLSEPTLTVAAREVEQILRRPPPFDMEEYLRFNTAFQEVNRFGYQLLADRMRAVLPPANQSTTRQEIHEKLKVQPRYNRLSNANIDILDREGYVRIEGDRITVTEKLAEPLFPGAEEEIRSRAEDLQAQFPAAKDYVPLLTTCQAAVLEVIEGTRDPVDVIFPGGSMKLVAELYKGNLQTDYYNKMVADRVGEFVHRRLRKYKHSKVQLFEVGAGTGGTSVFIFDAVKEHASKVRYVYTDVGAGFVQMSKQQFAPQFPFVEFTPFDVEKSGDVQGFEPHTMDVVIASNVLHTTRDIHHTLAQCRRLLKPKGIIVINELTQRLDYNTLTFGLTPGWWLYEDEDERISGSPLLKNYDWVRILEEVGFESAEVTGMPGTPVRELEQSIIVAVAAG</sequence>
<dbReference type="InterPro" id="IPR036291">
    <property type="entry name" value="NAD(P)-bd_dom_sf"/>
</dbReference>
<proteinExistence type="predicted"/>
<evidence type="ECO:0000256" key="7">
    <source>
        <dbReference type="ARBA" id="ARBA00022737"/>
    </source>
</evidence>
<evidence type="ECO:0000259" key="12">
    <source>
        <dbReference type="PROSITE" id="PS52004"/>
    </source>
</evidence>
<feature type="active site" description="Proton acceptor; for dehydratase activity" evidence="9">
    <location>
        <position position="1054"/>
    </location>
</feature>
<keyword evidence="7" id="KW-0677">Repeat</keyword>
<feature type="region of interest" description="N-terminal hotdog fold" evidence="9">
    <location>
        <begin position="1019"/>
        <end position="1146"/>
    </location>
</feature>
<feature type="domain" description="Ketosynthase family 3 (KS3)" evidence="12">
    <location>
        <begin position="2814"/>
        <end position="3250"/>
    </location>
</feature>
<dbReference type="InterPro" id="IPR006162">
    <property type="entry name" value="Ppantetheine_attach_site"/>
</dbReference>
<feature type="region of interest" description="C-terminal hotdog fold" evidence="9">
    <location>
        <begin position="1161"/>
        <end position="1298"/>
    </location>
</feature>
<dbReference type="Gene3D" id="3.40.47.10">
    <property type="match status" value="3"/>
</dbReference>
<evidence type="ECO:0000313" key="15">
    <source>
        <dbReference type="Proteomes" id="UP001370348"/>
    </source>
</evidence>
<dbReference type="InterPro" id="IPR014030">
    <property type="entry name" value="Ketoacyl_synth_N"/>
</dbReference>
<feature type="region of interest" description="Disordered" evidence="10">
    <location>
        <begin position="935"/>
        <end position="961"/>
    </location>
</feature>
<evidence type="ECO:0000256" key="4">
    <source>
        <dbReference type="ARBA" id="ARBA00022490"/>
    </source>
</evidence>
<dbReference type="InterPro" id="IPR042104">
    <property type="entry name" value="PKS_dehydratase_sf"/>
</dbReference>
<evidence type="ECO:0000256" key="6">
    <source>
        <dbReference type="ARBA" id="ARBA00022679"/>
    </source>
</evidence>
<feature type="region of interest" description="Disordered" evidence="10">
    <location>
        <begin position="90"/>
        <end position="120"/>
    </location>
</feature>
<keyword evidence="5" id="KW-0597">Phosphoprotein</keyword>
<keyword evidence="3" id="KW-0596">Phosphopantetheine</keyword>
<dbReference type="Pfam" id="PF22336">
    <property type="entry name" value="RhiE-like_linker"/>
    <property type="match status" value="2"/>
</dbReference>
<dbReference type="CDD" id="cd02440">
    <property type="entry name" value="AdoMet_MTases"/>
    <property type="match status" value="1"/>
</dbReference>
<dbReference type="RefSeq" id="WP_394829330.1">
    <property type="nucleotide sequence ID" value="NZ_CP089984.1"/>
</dbReference>
<dbReference type="InterPro" id="IPR009081">
    <property type="entry name" value="PP-bd_ACP"/>
</dbReference>
<dbReference type="Pfam" id="PF16197">
    <property type="entry name" value="KAsynt_C_assoc"/>
    <property type="match status" value="2"/>
</dbReference>
<protein>
    <submittedName>
        <fullName evidence="14">SDR family NAD(P)-dependent oxidoreductase</fullName>
    </submittedName>
</protein>
<dbReference type="Gene3D" id="3.40.50.720">
    <property type="entry name" value="NAD(P)-binding Rossmann-like Domain"/>
    <property type="match status" value="1"/>
</dbReference>
<dbReference type="Pfam" id="PF21394">
    <property type="entry name" value="Beta-ketacyl_N"/>
    <property type="match status" value="1"/>
</dbReference>
<dbReference type="InterPro" id="IPR050091">
    <property type="entry name" value="PKS_NRPS_Biosynth_Enz"/>
</dbReference>
<evidence type="ECO:0000256" key="3">
    <source>
        <dbReference type="ARBA" id="ARBA00022450"/>
    </source>
</evidence>
<dbReference type="SMART" id="SM00825">
    <property type="entry name" value="PKS_KS"/>
    <property type="match status" value="3"/>
</dbReference>
<evidence type="ECO:0000256" key="2">
    <source>
        <dbReference type="ARBA" id="ARBA00004792"/>
    </source>
</evidence>
<dbReference type="SUPFAM" id="SSF51735">
    <property type="entry name" value="NAD(P)-binding Rossmann-fold domains"/>
    <property type="match status" value="2"/>
</dbReference>
<dbReference type="Pfam" id="PF00550">
    <property type="entry name" value="PP-binding"/>
    <property type="match status" value="4"/>
</dbReference>
<dbReference type="Gene3D" id="3.40.50.150">
    <property type="entry name" value="Vaccinia Virus protein VP39"/>
    <property type="match status" value="1"/>
</dbReference>
<dbReference type="SUPFAM" id="SSF53474">
    <property type="entry name" value="alpha/beta-Hydrolases"/>
    <property type="match status" value="1"/>
</dbReference>
<dbReference type="InterPro" id="IPR029058">
    <property type="entry name" value="AB_hydrolase_fold"/>
</dbReference>
<dbReference type="PANTHER" id="PTHR43775:SF37">
    <property type="entry name" value="SI:DKEY-61P9.11"/>
    <property type="match status" value="1"/>
</dbReference>
<gene>
    <name evidence="14" type="ORF">LZC94_21225</name>
</gene>
<dbReference type="Gene3D" id="1.10.1240.100">
    <property type="match status" value="2"/>
</dbReference>
<dbReference type="Gene3D" id="1.10.1200.10">
    <property type="entry name" value="ACP-like"/>
    <property type="match status" value="4"/>
</dbReference>
<dbReference type="Pfam" id="PF14765">
    <property type="entry name" value="PS-DH"/>
    <property type="match status" value="2"/>
</dbReference>
<evidence type="ECO:0000256" key="10">
    <source>
        <dbReference type="SAM" id="MobiDB-lite"/>
    </source>
</evidence>
<evidence type="ECO:0000256" key="8">
    <source>
        <dbReference type="ARBA" id="ARBA00023268"/>
    </source>
</evidence>
<dbReference type="InterPro" id="IPR020806">
    <property type="entry name" value="PKS_PP-bd"/>
</dbReference>
<dbReference type="InterPro" id="IPR054514">
    <property type="entry name" value="RhiE-like_linker"/>
</dbReference>
<dbReference type="Pfam" id="PF21089">
    <property type="entry name" value="PKS_DH_N"/>
    <property type="match status" value="2"/>
</dbReference>
<feature type="active site" description="Proton donor; for dehydratase activity" evidence="9">
    <location>
        <position position="187"/>
    </location>
</feature>
<name>A0ABZ2MB64_9BACT</name>
<dbReference type="PROSITE" id="PS50075">
    <property type="entry name" value="CARRIER"/>
    <property type="match status" value="4"/>
</dbReference>
<feature type="region of interest" description="Disordered" evidence="10">
    <location>
        <begin position="264"/>
        <end position="291"/>
    </location>
</feature>
<feature type="domain" description="Ketosynthase family 3 (KS3)" evidence="12">
    <location>
        <begin position="1926"/>
        <end position="2353"/>
    </location>
</feature>
<dbReference type="InterPro" id="IPR018201">
    <property type="entry name" value="Ketoacyl_synth_AS"/>
</dbReference>
<dbReference type="InterPro" id="IPR036736">
    <property type="entry name" value="ACP-like_sf"/>
</dbReference>
<feature type="region of interest" description="Disordered" evidence="10">
    <location>
        <begin position="377"/>
        <end position="410"/>
    </location>
</feature>
<dbReference type="SUPFAM" id="SSF47336">
    <property type="entry name" value="ACP-like"/>
    <property type="match status" value="5"/>
</dbReference>
<evidence type="ECO:0000313" key="14">
    <source>
        <dbReference type="EMBL" id="WXB19734.1"/>
    </source>
</evidence>
<dbReference type="Pfam" id="PF08659">
    <property type="entry name" value="KR"/>
    <property type="match status" value="1"/>
</dbReference>
<dbReference type="InterPro" id="IPR049900">
    <property type="entry name" value="PKS_mFAS_DH"/>
</dbReference>
<feature type="region of interest" description="Disordered" evidence="10">
    <location>
        <begin position="2646"/>
        <end position="2680"/>
    </location>
</feature>
<feature type="domain" description="Carrier" evidence="11">
    <location>
        <begin position="3446"/>
        <end position="3523"/>
    </location>
</feature>
<dbReference type="InterPro" id="IPR032821">
    <property type="entry name" value="PKS_assoc"/>
</dbReference>
<dbReference type="PROSITE" id="PS52019">
    <property type="entry name" value="PKS_MFAS_DH"/>
    <property type="match status" value="2"/>
</dbReference>
<feature type="compositionally biased region" description="Basic and acidic residues" evidence="10">
    <location>
        <begin position="2646"/>
        <end position="2678"/>
    </location>
</feature>
<dbReference type="EMBL" id="CP089984">
    <property type="protein sequence ID" value="WXB19734.1"/>
    <property type="molecule type" value="Genomic_DNA"/>
</dbReference>
<dbReference type="InterPro" id="IPR014031">
    <property type="entry name" value="Ketoacyl_synth_C"/>
</dbReference>
<organism evidence="14 15">
    <name type="scientific">Pendulispora albinea</name>
    <dbReference type="NCBI Taxonomy" id="2741071"/>
    <lineage>
        <taxon>Bacteria</taxon>
        <taxon>Pseudomonadati</taxon>
        <taxon>Myxococcota</taxon>
        <taxon>Myxococcia</taxon>
        <taxon>Myxococcales</taxon>
        <taxon>Sorangiineae</taxon>
        <taxon>Pendulisporaceae</taxon>
        <taxon>Pendulispora</taxon>
    </lineage>
</organism>
<evidence type="ECO:0000256" key="5">
    <source>
        <dbReference type="ARBA" id="ARBA00022553"/>
    </source>
</evidence>
<dbReference type="Gene3D" id="3.10.129.110">
    <property type="entry name" value="Polyketide synthase dehydratase"/>
    <property type="match status" value="2"/>
</dbReference>
<dbReference type="CDD" id="cd00833">
    <property type="entry name" value="PKS"/>
    <property type="match status" value="3"/>
</dbReference>
<dbReference type="SMART" id="SM01294">
    <property type="entry name" value="PKS_PP_betabranch"/>
    <property type="match status" value="2"/>
</dbReference>
<feature type="active site" description="Proton acceptor; for dehydratase activity" evidence="9">
    <location>
        <position position="24"/>
    </location>
</feature>
<dbReference type="SMART" id="SM00823">
    <property type="entry name" value="PKS_PP"/>
    <property type="match status" value="4"/>
</dbReference>
<feature type="domain" description="Ketosynthase family 3 (KS3)" evidence="12">
    <location>
        <begin position="421"/>
        <end position="846"/>
    </location>
</feature>
<accession>A0ABZ2MB64</accession>
<dbReference type="SMART" id="SM00826">
    <property type="entry name" value="PKS_DH"/>
    <property type="match status" value="2"/>
</dbReference>
<evidence type="ECO:0000256" key="9">
    <source>
        <dbReference type="PROSITE-ProRule" id="PRU01363"/>
    </source>
</evidence>
<feature type="region of interest" description="N-terminal hotdog fold" evidence="9">
    <location>
        <begin position="1"/>
        <end position="113"/>
    </location>
</feature>
<evidence type="ECO:0000259" key="13">
    <source>
        <dbReference type="PROSITE" id="PS52019"/>
    </source>
</evidence>
<feature type="domain" description="PKS/mFAS DH" evidence="13">
    <location>
        <begin position="1"/>
        <end position="269"/>
    </location>
</feature>
<dbReference type="InterPro" id="IPR013217">
    <property type="entry name" value="Methyltransf_12"/>
</dbReference>
<dbReference type="PANTHER" id="PTHR43775">
    <property type="entry name" value="FATTY ACID SYNTHASE"/>
    <property type="match status" value="1"/>
</dbReference>
<dbReference type="PROSITE" id="PS00012">
    <property type="entry name" value="PHOSPHOPANTETHEINE"/>
    <property type="match status" value="2"/>
</dbReference>
<dbReference type="Gene3D" id="3.40.50.1820">
    <property type="entry name" value="alpha/beta hydrolase"/>
    <property type="match status" value="1"/>
</dbReference>